<dbReference type="EMBL" id="JOKH01000006">
    <property type="protein sequence ID" value="KEQ16120.1"/>
    <property type="molecule type" value="Genomic_DNA"/>
</dbReference>
<name>A0A081NCE7_9GAMM</name>
<dbReference type="OrthoDB" id="6195951at2"/>
<organism evidence="1 2">
    <name type="scientific">Endozoicomonas numazuensis</name>
    <dbReference type="NCBI Taxonomy" id="1137799"/>
    <lineage>
        <taxon>Bacteria</taxon>
        <taxon>Pseudomonadati</taxon>
        <taxon>Pseudomonadota</taxon>
        <taxon>Gammaproteobacteria</taxon>
        <taxon>Oceanospirillales</taxon>
        <taxon>Endozoicomonadaceae</taxon>
        <taxon>Endozoicomonas</taxon>
    </lineage>
</organism>
<reference evidence="1 2" key="1">
    <citation type="submission" date="2014-06" db="EMBL/GenBank/DDBJ databases">
        <title>Whole Genome Sequences of Three Symbiotic Endozoicomonas Bacteria.</title>
        <authorList>
            <person name="Neave M.J."/>
            <person name="Apprill A."/>
            <person name="Voolstra C.R."/>
        </authorList>
    </citation>
    <scope>NUCLEOTIDE SEQUENCE [LARGE SCALE GENOMIC DNA]</scope>
    <source>
        <strain evidence="1 2">DSM 25634</strain>
    </source>
</reference>
<accession>A0A081NCE7</accession>
<dbReference type="AlphaFoldDB" id="A0A081NCE7"/>
<sequence length="148" mass="16605">MRLFSSVVFLAVPVNKGPVKRYKQAILSNFFVAQIIKPCGSQFTHLVEANLDIESRADRTLCTEVLHGAYRYEVLTNHLLPEVCPICSAILDRRISNMPKDRKIASGFSEEVCAEVPKSQLDLLSDLSVRAIKPKAEESVEGHQFDLF</sequence>
<dbReference type="Proteomes" id="UP000028073">
    <property type="component" value="Unassembled WGS sequence"/>
</dbReference>
<comment type="caution">
    <text evidence="1">The sequence shown here is derived from an EMBL/GenBank/DDBJ whole genome shotgun (WGS) entry which is preliminary data.</text>
</comment>
<protein>
    <submittedName>
        <fullName evidence="1">Uncharacterized protein</fullName>
    </submittedName>
</protein>
<proteinExistence type="predicted"/>
<keyword evidence="2" id="KW-1185">Reference proteome</keyword>
<gene>
    <name evidence="1" type="ORF">GZ78_22905</name>
</gene>
<evidence type="ECO:0000313" key="2">
    <source>
        <dbReference type="Proteomes" id="UP000028073"/>
    </source>
</evidence>
<evidence type="ECO:0000313" key="1">
    <source>
        <dbReference type="EMBL" id="KEQ16120.1"/>
    </source>
</evidence>